<feature type="coiled-coil region" evidence="1">
    <location>
        <begin position="292"/>
        <end position="406"/>
    </location>
</feature>
<proteinExistence type="predicted"/>
<dbReference type="Proteomes" id="UP001652628">
    <property type="component" value="Chromosome 3"/>
</dbReference>
<dbReference type="AlphaFoldDB" id="A0AB39ZL19"/>
<sequence>MAFSTQKEFFHVPFSNETYEFECIDSCVKLKSYPSTIDDRSWSANEDKKSQFVADLVACNSPIKKQRDEDGRPSPRTPSGPEDEYGSSLVVGDSLINAADDTIGRMQDLMIKNNMLQKKLADSDEKLRTANQESDEIKRIMDQRYDPAKSKELKKKIKQLADDNKITPQDEKELNDLQAAIDDMNKAHDILEAENANLKRLIDKQSKRCKLDSIPIEPEKSTDIPYLQKKIDDLGKEVALLRQFEDEVMKRCAKKCGADGGGGSGGGPAGSGGSRGAPGKGSFSPNKDADNIQKILADRDALRKKCKELEELGEKVNQLEQKANEAECLTNNLEDNLQQQCQCMQQLQCEMQEMQNYYENEVDKAKGNEEILKCRCNQMKQELVSAKCAAQRAQCLQMEIDVLRNELRKRDIAINAYDCQYQQLMMKAKMFKSAGYRFLDDLPPDCSESCADCAEEEDEGNGAP</sequence>
<reference evidence="4" key="1">
    <citation type="submission" date="2025-08" db="UniProtKB">
        <authorList>
            <consortium name="RefSeq"/>
        </authorList>
    </citation>
    <scope>IDENTIFICATION</scope>
</reference>
<feature type="compositionally biased region" description="Gly residues" evidence="2">
    <location>
        <begin position="259"/>
        <end position="279"/>
    </location>
</feature>
<evidence type="ECO:0000256" key="1">
    <source>
        <dbReference type="SAM" id="Coils"/>
    </source>
</evidence>
<evidence type="ECO:0000313" key="3">
    <source>
        <dbReference type="Proteomes" id="UP001652628"/>
    </source>
</evidence>
<keyword evidence="3" id="KW-1185">Reference proteome</keyword>
<keyword evidence="1" id="KW-0175">Coiled coil</keyword>
<organism evidence="3 4">
    <name type="scientific">Drosophila suzukii</name>
    <name type="common">Spotted-wing drosophila fruit fly</name>
    <dbReference type="NCBI Taxonomy" id="28584"/>
    <lineage>
        <taxon>Eukaryota</taxon>
        <taxon>Metazoa</taxon>
        <taxon>Ecdysozoa</taxon>
        <taxon>Arthropoda</taxon>
        <taxon>Hexapoda</taxon>
        <taxon>Insecta</taxon>
        <taxon>Pterygota</taxon>
        <taxon>Neoptera</taxon>
        <taxon>Endopterygota</taxon>
        <taxon>Diptera</taxon>
        <taxon>Brachycera</taxon>
        <taxon>Muscomorpha</taxon>
        <taxon>Ephydroidea</taxon>
        <taxon>Drosophilidae</taxon>
        <taxon>Drosophila</taxon>
        <taxon>Sophophora</taxon>
    </lineage>
</organism>
<gene>
    <name evidence="4" type="primary">LOC108016074</name>
</gene>
<feature type="coiled-coil region" evidence="1">
    <location>
        <begin position="174"/>
        <end position="208"/>
    </location>
</feature>
<protein>
    <submittedName>
        <fullName evidence="4">Uncharacterized protein</fullName>
    </submittedName>
</protein>
<name>A0AB39ZL19_DROSZ</name>
<evidence type="ECO:0000313" key="4">
    <source>
        <dbReference type="RefSeq" id="XP_016938157.3"/>
    </source>
</evidence>
<feature type="region of interest" description="Disordered" evidence="2">
    <location>
        <begin position="259"/>
        <end position="291"/>
    </location>
</feature>
<evidence type="ECO:0000256" key="2">
    <source>
        <dbReference type="SAM" id="MobiDB-lite"/>
    </source>
</evidence>
<feature type="coiled-coil region" evidence="1">
    <location>
        <begin position="106"/>
        <end position="133"/>
    </location>
</feature>
<accession>A0AB39ZL19</accession>
<dbReference type="GeneID" id="108016074"/>
<dbReference type="RefSeq" id="XP_016938157.3">
    <property type="nucleotide sequence ID" value="XM_017082668.4"/>
</dbReference>
<feature type="region of interest" description="Disordered" evidence="2">
    <location>
        <begin position="63"/>
        <end position="88"/>
    </location>
</feature>
<dbReference type="Gene3D" id="1.20.1170.10">
    <property type="match status" value="1"/>
</dbReference>